<sequence>MRTELDAALKQLQEALENIDQLDGQQADQLRGAAKQITETLDHSDVDSASLAKRLQEQTDAFQESHPTLTDTVGRIADILQQMGI</sequence>
<protein>
    <recommendedName>
        <fullName evidence="3">DUF4404 domain-containing protein</fullName>
    </recommendedName>
</protein>
<dbReference type="EMBL" id="CP036272">
    <property type="protein sequence ID" value="QDT59599.1"/>
    <property type="molecule type" value="Genomic_DNA"/>
</dbReference>
<dbReference type="AlphaFoldDB" id="A0A517STX8"/>
<evidence type="ECO:0000313" key="2">
    <source>
        <dbReference type="Proteomes" id="UP000315003"/>
    </source>
</evidence>
<keyword evidence="2" id="KW-1185">Reference proteome</keyword>
<gene>
    <name evidence="1" type="ORF">SV7mr_21080</name>
</gene>
<name>A0A517STX8_9BACT</name>
<organism evidence="1 2">
    <name type="scientific">Stieleria bergensis</name>
    <dbReference type="NCBI Taxonomy" id="2528025"/>
    <lineage>
        <taxon>Bacteria</taxon>
        <taxon>Pseudomonadati</taxon>
        <taxon>Planctomycetota</taxon>
        <taxon>Planctomycetia</taxon>
        <taxon>Pirellulales</taxon>
        <taxon>Pirellulaceae</taxon>
        <taxon>Stieleria</taxon>
    </lineage>
</organism>
<reference evidence="1 2" key="1">
    <citation type="submission" date="2019-02" db="EMBL/GenBank/DDBJ databases">
        <title>Deep-cultivation of Planctomycetes and their phenomic and genomic characterization uncovers novel biology.</title>
        <authorList>
            <person name="Wiegand S."/>
            <person name="Jogler M."/>
            <person name="Boedeker C."/>
            <person name="Pinto D."/>
            <person name="Vollmers J."/>
            <person name="Rivas-Marin E."/>
            <person name="Kohn T."/>
            <person name="Peeters S.H."/>
            <person name="Heuer A."/>
            <person name="Rast P."/>
            <person name="Oberbeckmann S."/>
            <person name="Bunk B."/>
            <person name="Jeske O."/>
            <person name="Meyerdierks A."/>
            <person name="Storesund J.E."/>
            <person name="Kallscheuer N."/>
            <person name="Luecker S."/>
            <person name="Lage O.M."/>
            <person name="Pohl T."/>
            <person name="Merkel B.J."/>
            <person name="Hornburger P."/>
            <person name="Mueller R.-W."/>
            <person name="Bruemmer F."/>
            <person name="Labrenz M."/>
            <person name="Spormann A.M."/>
            <person name="Op den Camp H."/>
            <person name="Overmann J."/>
            <person name="Amann R."/>
            <person name="Jetten M.S.M."/>
            <person name="Mascher T."/>
            <person name="Medema M.H."/>
            <person name="Devos D.P."/>
            <person name="Kaster A.-K."/>
            <person name="Ovreas L."/>
            <person name="Rohde M."/>
            <person name="Galperin M.Y."/>
            <person name="Jogler C."/>
        </authorList>
    </citation>
    <scope>NUCLEOTIDE SEQUENCE [LARGE SCALE GENOMIC DNA]</scope>
    <source>
        <strain evidence="1 2">SV_7m_r</strain>
    </source>
</reference>
<proteinExistence type="predicted"/>
<accession>A0A517STX8</accession>
<evidence type="ECO:0008006" key="3">
    <source>
        <dbReference type="Google" id="ProtNLM"/>
    </source>
</evidence>
<dbReference type="InterPro" id="IPR025516">
    <property type="entry name" value="DUF4404"/>
</dbReference>
<dbReference type="Pfam" id="PF14357">
    <property type="entry name" value="DUF4404"/>
    <property type="match status" value="1"/>
</dbReference>
<evidence type="ECO:0000313" key="1">
    <source>
        <dbReference type="EMBL" id="QDT59599.1"/>
    </source>
</evidence>
<dbReference type="Proteomes" id="UP000315003">
    <property type="component" value="Chromosome"/>
</dbReference>
<dbReference type="RefSeq" id="WP_145271582.1">
    <property type="nucleotide sequence ID" value="NZ_CP036272.1"/>
</dbReference>
<dbReference type="OrthoDB" id="281328at2"/>